<dbReference type="AlphaFoldDB" id="A0A060UQC4"/>
<protein>
    <recommendedName>
        <fullName evidence="2">UvrD-like helicase C-terminal domain-containing protein</fullName>
    </recommendedName>
</protein>
<evidence type="ECO:0008006" key="2">
    <source>
        <dbReference type="Google" id="ProtNLM"/>
    </source>
</evidence>
<evidence type="ECO:0000313" key="1">
    <source>
        <dbReference type="EMBL" id="CDQ10640.1"/>
    </source>
</evidence>
<organism evidence="1">
    <name type="scientific">Acidithiobacillus ferrivorans</name>
    <dbReference type="NCBI Taxonomy" id="160808"/>
    <lineage>
        <taxon>Bacteria</taxon>
        <taxon>Pseudomonadati</taxon>
        <taxon>Pseudomonadota</taxon>
        <taxon>Acidithiobacillia</taxon>
        <taxon>Acidithiobacillales</taxon>
        <taxon>Acidithiobacillaceae</taxon>
        <taxon>Acidithiobacillus</taxon>
    </lineage>
</organism>
<reference evidence="1" key="1">
    <citation type="submission" date="2014-03" db="EMBL/GenBank/DDBJ databases">
        <authorList>
            <person name="Genoscope - CEA"/>
        </authorList>
    </citation>
    <scope>NUCLEOTIDE SEQUENCE [LARGE SCALE GENOMIC DNA]</scope>
    <source>
        <strain evidence="1">CF27</strain>
    </source>
</reference>
<proteinExistence type="predicted"/>
<reference evidence="1" key="2">
    <citation type="submission" date="2014-07" db="EMBL/GenBank/DDBJ databases">
        <title>Initial genome analysis of the psychrotolerant acidophile Acidithiobacillus ferrivorans CF27: insights into iron and sulfur oxidation pathways and into biofilm formation.</title>
        <authorList>
            <person name="Talla E."/>
            <person name="Hedrich S."/>
            <person name="Mangenot S."/>
            <person name="Ji B."/>
            <person name="Johnson D.B."/>
            <person name="Barbe V."/>
            <person name="Bonnefoy V."/>
        </authorList>
    </citation>
    <scope>NUCLEOTIDE SEQUENCE [LARGE SCALE GENOMIC DNA]</scope>
    <source>
        <strain evidence="1">CF27</strain>
    </source>
</reference>
<sequence>MGTIHTVQGKESGIVILVLGGNPQRPGAKQWAAAIRDRALRRLETAQPFFDMRRVFAQKSIQSASTEAGTGT</sequence>
<dbReference type="EMBL" id="CCCS020000035">
    <property type="protein sequence ID" value="CDQ10640.1"/>
    <property type="molecule type" value="Genomic_DNA"/>
</dbReference>
<name>A0A060UQC4_9PROT</name>
<accession>A0A060UQC4</accession>
<gene>
    <name evidence="1" type="ORF">AFERRI_400421</name>
</gene>
<comment type="caution">
    <text evidence="1">The sequence shown here is derived from an EMBL/GenBank/DDBJ whole genome shotgun (WGS) entry which is preliminary data.</text>
</comment>